<reference evidence="2 3" key="1">
    <citation type="journal article" date="2020" name="Nature">
        <title>Six reference-quality genomes reveal evolution of bat adaptations.</title>
        <authorList>
            <person name="Jebb D."/>
            <person name="Huang Z."/>
            <person name="Pippel M."/>
            <person name="Hughes G.M."/>
            <person name="Lavrichenko K."/>
            <person name="Devanna P."/>
            <person name="Winkler S."/>
            <person name="Jermiin L.S."/>
            <person name="Skirmuntt E.C."/>
            <person name="Katzourakis A."/>
            <person name="Burkitt-Gray L."/>
            <person name="Ray D.A."/>
            <person name="Sullivan K.A.M."/>
            <person name="Roscito J.G."/>
            <person name="Kirilenko B.M."/>
            <person name="Davalos L.M."/>
            <person name="Corthals A.P."/>
            <person name="Power M.L."/>
            <person name="Jones G."/>
            <person name="Ransome R.D."/>
            <person name="Dechmann D.K.N."/>
            <person name="Locatelli A.G."/>
            <person name="Puechmaille S.J."/>
            <person name="Fedrigo O."/>
            <person name="Jarvis E.D."/>
            <person name="Hiller M."/>
            <person name="Vernes S.C."/>
            <person name="Myers E.W."/>
            <person name="Teeling E.C."/>
        </authorList>
    </citation>
    <scope>NUCLEOTIDE SEQUENCE [LARGE SCALE GENOMIC DNA]</scope>
    <source>
        <strain evidence="2">MMyoMyo1</strain>
        <tissue evidence="2">Flight muscle</tissue>
    </source>
</reference>
<feature type="region of interest" description="Disordered" evidence="1">
    <location>
        <begin position="1"/>
        <end position="72"/>
    </location>
</feature>
<dbReference type="OrthoDB" id="9828295at2759"/>
<accession>A0A7J7ZWP6</accession>
<dbReference type="AlphaFoldDB" id="A0A7J7ZWP6"/>
<proteinExistence type="predicted"/>
<dbReference type="Proteomes" id="UP000527355">
    <property type="component" value="Unassembled WGS sequence"/>
</dbReference>
<dbReference type="PANTHER" id="PTHR39226:SF1">
    <property type="entry name" value="RIKEN CDNA 1700013G24 GENE"/>
    <property type="match status" value="1"/>
</dbReference>
<feature type="compositionally biased region" description="Polar residues" evidence="1">
    <location>
        <begin position="54"/>
        <end position="67"/>
    </location>
</feature>
<dbReference type="EMBL" id="JABWUV010000002">
    <property type="protein sequence ID" value="KAF6378683.1"/>
    <property type="molecule type" value="Genomic_DNA"/>
</dbReference>
<dbReference type="VEuPathDB" id="HostDB:LOC118676178"/>
<evidence type="ECO:0000313" key="3">
    <source>
        <dbReference type="Proteomes" id="UP000527355"/>
    </source>
</evidence>
<name>A0A7J7ZWP6_MYOMY</name>
<gene>
    <name evidence="2" type="ORF">mMyoMyo1_009611</name>
</gene>
<comment type="caution">
    <text evidence="2">The sequence shown here is derived from an EMBL/GenBank/DDBJ whole genome shotgun (WGS) entry which is preliminary data.</text>
</comment>
<evidence type="ECO:0000313" key="2">
    <source>
        <dbReference type="EMBL" id="KAF6378683.1"/>
    </source>
</evidence>
<keyword evidence="3" id="KW-1185">Reference proteome</keyword>
<dbReference type="PANTHER" id="PTHR39226">
    <property type="entry name" value="RIKEN CDNA 1700013G24 GENE"/>
    <property type="match status" value="1"/>
</dbReference>
<sequence length="264" mass="29774">MSGRRVRYPNTHSRLNHPKNVSFQIPTPGWFQCPETRPNSLKRPHTPRGLEFSSGINPSEQSDSPSSPKLPVRRICMGRPYTSKFVETGHPGNRPKVAKKPCYRDSPHCLLCTDGPLDHSSPTFLDQLIRGINYLDRATNCSTVLNLPQLAVNYLEQAANSYLGHPDHSSPRGYSNPSTTMMPATKGVDALQYVDDAVNTSCSHQFRGQNPPPMPPQRPEMKLPELRLFGNKLFSLGRLPKFWDEIRSDWNASLKPISKPCSWW</sequence>
<evidence type="ECO:0000256" key="1">
    <source>
        <dbReference type="SAM" id="MobiDB-lite"/>
    </source>
</evidence>
<organism evidence="2 3">
    <name type="scientific">Myotis myotis</name>
    <name type="common">Greater mouse-eared bat</name>
    <name type="synonym">Vespertilio myotis</name>
    <dbReference type="NCBI Taxonomy" id="51298"/>
    <lineage>
        <taxon>Eukaryota</taxon>
        <taxon>Metazoa</taxon>
        <taxon>Chordata</taxon>
        <taxon>Craniata</taxon>
        <taxon>Vertebrata</taxon>
        <taxon>Euteleostomi</taxon>
        <taxon>Mammalia</taxon>
        <taxon>Eutheria</taxon>
        <taxon>Laurasiatheria</taxon>
        <taxon>Chiroptera</taxon>
        <taxon>Yangochiroptera</taxon>
        <taxon>Vespertilionidae</taxon>
        <taxon>Myotis</taxon>
    </lineage>
</organism>
<protein>
    <submittedName>
        <fullName evidence="2">Uncharacterized protein</fullName>
    </submittedName>
</protein>